<proteinExistence type="predicted"/>
<dbReference type="OrthoDB" id="2884925at2759"/>
<sequence length="523" mass="58798">MSTVPSDAESGFLQSDDEARESEVAAPMDPRVSQSHHNDALPIHRLASEILSSIFCSVWCENYAQDVRNLLNLSSVCHHWREVALGCPRLWTRIKPLRQPLFDLILGRSKQAPLDIEFTTGYYIVPKMPYQEYIALVLPHARRWRTCCLRYRADAEELTFSPLESMPLLEALTIGRMYAWDRATDSEPSTPLPPSYAPRLGVLALEGAFIPFTHPFYSSLTELSLSRISFSKLDSMQGLLHGLEASPLLKRLRLESLELSFHITPNSIHPSTSLVHLHHLQVLHIEAMAPDWIARYILASLAIPPCALIKLLCFQFSDDTPNMSTFLPSHEHIQVSLPALSSAFALHITFSRNMIDCDVEGYTREHKQLFAFHLLTLPGPGSSVVFANLGTILPTPSLQSFSLFDMNSSNPADAAAVADFLIRHPFIAQLGFEKCHESMIQILLDMSICPRLESLRIAKCTLSPGNMVEIVELRARPKYSELEVCVIDSVCRLNTLEVSGCPQFKPILRTLRKRDVVVECEEE</sequence>
<dbReference type="STRING" id="930990.A0A067MHX2"/>
<dbReference type="InParanoid" id="A0A067MHX2"/>
<evidence type="ECO:0000256" key="1">
    <source>
        <dbReference type="SAM" id="MobiDB-lite"/>
    </source>
</evidence>
<feature type="domain" description="F-box" evidence="2">
    <location>
        <begin position="48"/>
        <end position="94"/>
    </location>
</feature>
<organism evidence="3 4">
    <name type="scientific">Botryobasidium botryosum (strain FD-172 SS1)</name>
    <dbReference type="NCBI Taxonomy" id="930990"/>
    <lineage>
        <taxon>Eukaryota</taxon>
        <taxon>Fungi</taxon>
        <taxon>Dikarya</taxon>
        <taxon>Basidiomycota</taxon>
        <taxon>Agaricomycotina</taxon>
        <taxon>Agaricomycetes</taxon>
        <taxon>Cantharellales</taxon>
        <taxon>Botryobasidiaceae</taxon>
        <taxon>Botryobasidium</taxon>
    </lineage>
</organism>
<keyword evidence="4" id="KW-1185">Reference proteome</keyword>
<dbReference type="HOGENOM" id="CLU_024199_1_1_1"/>
<feature type="region of interest" description="Disordered" evidence="1">
    <location>
        <begin position="1"/>
        <end position="35"/>
    </location>
</feature>
<dbReference type="InterPro" id="IPR036047">
    <property type="entry name" value="F-box-like_dom_sf"/>
</dbReference>
<dbReference type="SUPFAM" id="SSF81383">
    <property type="entry name" value="F-box domain"/>
    <property type="match status" value="1"/>
</dbReference>
<evidence type="ECO:0000313" key="4">
    <source>
        <dbReference type="Proteomes" id="UP000027195"/>
    </source>
</evidence>
<dbReference type="Gene3D" id="1.20.1280.50">
    <property type="match status" value="1"/>
</dbReference>
<dbReference type="Gene3D" id="3.80.10.10">
    <property type="entry name" value="Ribonuclease Inhibitor"/>
    <property type="match status" value="1"/>
</dbReference>
<dbReference type="SUPFAM" id="SSF52047">
    <property type="entry name" value="RNI-like"/>
    <property type="match status" value="1"/>
</dbReference>
<evidence type="ECO:0000259" key="2">
    <source>
        <dbReference type="Pfam" id="PF12937"/>
    </source>
</evidence>
<dbReference type="AlphaFoldDB" id="A0A067MHX2"/>
<reference evidence="4" key="1">
    <citation type="journal article" date="2014" name="Proc. Natl. Acad. Sci. U.S.A.">
        <title>Extensive sampling of basidiomycete genomes demonstrates inadequacy of the white-rot/brown-rot paradigm for wood decay fungi.</title>
        <authorList>
            <person name="Riley R."/>
            <person name="Salamov A.A."/>
            <person name="Brown D.W."/>
            <person name="Nagy L.G."/>
            <person name="Floudas D."/>
            <person name="Held B.W."/>
            <person name="Levasseur A."/>
            <person name="Lombard V."/>
            <person name="Morin E."/>
            <person name="Otillar R."/>
            <person name="Lindquist E.A."/>
            <person name="Sun H."/>
            <person name="LaButti K.M."/>
            <person name="Schmutz J."/>
            <person name="Jabbour D."/>
            <person name="Luo H."/>
            <person name="Baker S.E."/>
            <person name="Pisabarro A.G."/>
            <person name="Walton J.D."/>
            <person name="Blanchette R.A."/>
            <person name="Henrissat B."/>
            <person name="Martin F."/>
            <person name="Cullen D."/>
            <person name="Hibbett D.S."/>
            <person name="Grigoriev I.V."/>
        </authorList>
    </citation>
    <scope>NUCLEOTIDE SEQUENCE [LARGE SCALE GENOMIC DNA]</scope>
    <source>
        <strain evidence="4">FD-172 SS1</strain>
    </source>
</reference>
<dbReference type="InterPro" id="IPR001810">
    <property type="entry name" value="F-box_dom"/>
</dbReference>
<accession>A0A067MHX2</accession>
<dbReference type="Pfam" id="PF12937">
    <property type="entry name" value="F-box-like"/>
    <property type="match status" value="1"/>
</dbReference>
<dbReference type="InterPro" id="IPR032675">
    <property type="entry name" value="LRR_dom_sf"/>
</dbReference>
<dbReference type="Proteomes" id="UP000027195">
    <property type="component" value="Unassembled WGS sequence"/>
</dbReference>
<protein>
    <recommendedName>
        <fullName evidence="2">F-box domain-containing protein</fullName>
    </recommendedName>
</protein>
<dbReference type="EMBL" id="KL198058">
    <property type="protein sequence ID" value="KDQ11492.1"/>
    <property type="molecule type" value="Genomic_DNA"/>
</dbReference>
<gene>
    <name evidence="3" type="ORF">BOTBODRAFT_35370</name>
</gene>
<name>A0A067MHX2_BOTB1</name>
<evidence type="ECO:0000313" key="3">
    <source>
        <dbReference type="EMBL" id="KDQ11492.1"/>
    </source>
</evidence>